<comment type="caution">
    <text evidence="2">The sequence shown here is derived from an EMBL/GenBank/DDBJ whole genome shotgun (WGS) entry which is preliminary data.</text>
</comment>
<feature type="region of interest" description="Disordered" evidence="1">
    <location>
        <begin position="254"/>
        <end position="274"/>
    </location>
</feature>
<gene>
    <name evidence="2" type="ORF">LSCM4_07764</name>
</gene>
<evidence type="ECO:0000256" key="1">
    <source>
        <dbReference type="SAM" id="MobiDB-lite"/>
    </source>
</evidence>
<feature type="region of interest" description="Disordered" evidence="1">
    <location>
        <begin position="40"/>
        <end position="65"/>
    </location>
</feature>
<evidence type="ECO:0000313" key="2">
    <source>
        <dbReference type="EMBL" id="KAG5487275.1"/>
    </source>
</evidence>
<dbReference type="RefSeq" id="XP_067065772.1">
    <property type="nucleotide sequence ID" value="XM_067209642.1"/>
</dbReference>
<dbReference type="GeneID" id="92363576"/>
<reference evidence="3" key="2">
    <citation type="journal article" date="2021" name="Sci. Data">
        <title>Chromosome-scale genome sequencing, assembly and annotation of six genomes from subfamily Leishmaniinae.</title>
        <authorList>
            <person name="Almutairi H."/>
            <person name="Urbaniak M.D."/>
            <person name="Bates M.D."/>
            <person name="Jariyapan N."/>
            <person name="Kwakye-Nuako G."/>
            <person name="Thomaz Soccol V."/>
            <person name="Al-Salem W.S."/>
            <person name="Dillon R.J."/>
            <person name="Bates P.A."/>
            <person name="Gatherer D."/>
        </authorList>
    </citation>
    <scope>NUCLEOTIDE SEQUENCE [LARGE SCALE GENOMIC DNA]</scope>
</reference>
<dbReference type="AlphaFoldDB" id="A0A836HNB1"/>
<dbReference type="Proteomes" id="UP000674143">
    <property type="component" value="Unassembled WGS sequence"/>
</dbReference>
<reference evidence="3" key="1">
    <citation type="journal article" date="2021" name="Microbiol. Resour. Announc.">
        <title>LGAAP: Leishmaniinae Genome Assembly and Annotation Pipeline.</title>
        <authorList>
            <person name="Almutairi H."/>
            <person name="Urbaniak M.D."/>
            <person name="Bates M.D."/>
            <person name="Jariyapan N."/>
            <person name="Kwakye-Nuako G."/>
            <person name="Thomaz-Soccol V."/>
            <person name="Al-Salem W.S."/>
            <person name="Dillon R.J."/>
            <person name="Bates P.A."/>
            <person name="Gatherer D."/>
        </authorList>
    </citation>
    <scope>NUCLEOTIDE SEQUENCE [LARGE SCALE GENOMIC DNA]</scope>
</reference>
<proteinExistence type="predicted"/>
<keyword evidence="3" id="KW-1185">Reference proteome</keyword>
<protein>
    <submittedName>
        <fullName evidence="2">Uncharacterized protein</fullName>
    </submittedName>
</protein>
<name>A0A836HNB1_9TRYP</name>
<sequence>MDSVFAHLSPFLFRVDQDDLDASDGAASVTEVKPLPHWLSSLAPRGEGATERSDPAAQTAKARCDGRGVDRVKRHRLDMTALMSVSAGNRYSGAARATFLPSGVMCVVWRRSLKERGVVFLGVSAAEARRDATAVDGRMANAHDTKLHRPKAPSSSVMNTYVDMTDRISCEEDMLMEGQIVDDKSGGGEVDEGYFGDVASAFGGGAFWRGGGASHQLASRSAGGGSAHQPRRRHSDDDHVRLFYHDVAVADAEEIHEGGGGRSEWRRRRPRPRG</sequence>
<organism evidence="2 3">
    <name type="scientific">Leishmania orientalis</name>
    <dbReference type="NCBI Taxonomy" id="2249476"/>
    <lineage>
        <taxon>Eukaryota</taxon>
        <taxon>Discoba</taxon>
        <taxon>Euglenozoa</taxon>
        <taxon>Kinetoplastea</taxon>
        <taxon>Metakinetoplastina</taxon>
        <taxon>Trypanosomatida</taxon>
        <taxon>Trypanosomatidae</taxon>
        <taxon>Leishmaniinae</taxon>
        <taxon>Leishmania</taxon>
    </lineage>
</organism>
<feature type="region of interest" description="Disordered" evidence="1">
    <location>
        <begin position="213"/>
        <end position="237"/>
    </location>
</feature>
<dbReference type="KEGG" id="loi:92363576"/>
<evidence type="ECO:0000313" key="3">
    <source>
        <dbReference type="Proteomes" id="UP000674143"/>
    </source>
</evidence>
<accession>A0A836HNB1</accession>
<feature type="compositionally biased region" description="Basic residues" evidence="1">
    <location>
        <begin position="265"/>
        <end position="274"/>
    </location>
</feature>
<dbReference type="EMBL" id="JAFHLR010000006">
    <property type="protein sequence ID" value="KAG5487275.1"/>
    <property type="molecule type" value="Genomic_DNA"/>
</dbReference>